<evidence type="ECO:0008006" key="3">
    <source>
        <dbReference type="Google" id="ProtNLM"/>
    </source>
</evidence>
<sequence length="242" mass="28090">MEKNKSKRGTLSAELADVLSRLSSEGKKLFTVEEFARTIRRSKPKIWRILSFLNSNGWIIRLARGKYLIIPLEAGPESTWSENSLVIATHLANPSAVAYWSACNYWHWTEQIPRTVFVQTTQKTMHNNKIILGVQYRLVQVQGVKFFGTIVRWSGENHFTITDREKTFVDMIDHPSLCGGIYHVIKILQTAEELNWDKINGYMEKMNNGAIYKRLGFLTEFIGNKLKLPHRKIQLKNWNEHL</sequence>
<proteinExistence type="predicted"/>
<protein>
    <recommendedName>
        <fullName evidence="3">AbiEi antitoxin C-terminal domain-containing protein</fullName>
    </recommendedName>
</protein>
<reference evidence="1 2" key="1">
    <citation type="journal article" date="2016" name="Nat. Commun.">
        <title>Thousands of microbial genomes shed light on interconnected biogeochemical processes in an aquifer system.</title>
        <authorList>
            <person name="Anantharaman K."/>
            <person name="Brown C.T."/>
            <person name="Hug L.A."/>
            <person name="Sharon I."/>
            <person name="Castelle C.J."/>
            <person name="Probst A.J."/>
            <person name="Thomas B.C."/>
            <person name="Singh A."/>
            <person name="Wilkins M.J."/>
            <person name="Karaoz U."/>
            <person name="Brodie E.L."/>
            <person name="Williams K.H."/>
            <person name="Hubbard S.S."/>
            <person name="Banfield J.F."/>
        </authorList>
    </citation>
    <scope>NUCLEOTIDE SEQUENCE [LARGE SCALE GENOMIC DNA]</scope>
</reference>
<comment type="caution">
    <text evidence="1">The sequence shown here is derived from an EMBL/GenBank/DDBJ whole genome shotgun (WGS) entry which is preliminary data.</text>
</comment>
<dbReference type="Proteomes" id="UP000179266">
    <property type="component" value="Unassembled WGS sequence"/>
</dbReference>
<accession>A0A1F7S0H7</accession>
<organism evidence="1 2">
    <name type="scientific">Candidatus Schekmanbacteria bacterium RBG_13_48_7</name>
    <dbReference type="NCBI Taxonomy" id="1817878"/>
    <lineage>
        <taxon>Bacteria</taxon>
        <taxon>Candidatus Schekmaniibacteriota</taxon>
    </lineage>
</organism>
<dbReference type="EMBL" id="MGDD01000115">
    <property type="protein sequence ID" value="OGL46744.1"/>
    <property type="molecule type" value="Genomic_DNA"/>
</dbReference>
<evidence type="ECO:0000313" key="1">
    <source>
        <dbReference type="EMBL" id="OGL46744.1"/>
    </source>
</evidence>
<dbReference type="AlphaFoldDB" id="A0A1F7S0H7"/>
<feature type="non-terminal residue" evidence="1">
    <location>
        <position position="242"/>
    </location>
</feature>
<gene>
    <name evidence="1" type="ORF">A2161_18340</name>
</gene>
<name>A0A1F7S0H7_9BACT</name>
<evidence type="ECO:0000313" key="2">
    <source>
        <dbReference type="Proteomes" id="UP000179266"/>
    </source>
</evidence>